<dbReference type="CDD" id="cd02440">
    <property type="entry name" value="AdoMet_MTases"/>
    <property type="match status" value="1"/>
</dbReference>
<dbReference type="Proteomes" id="UP000216998">
    <property type="component" value="Unassembled WGS sequence"/>
</dbReference>
<feature type="domain" description="Methyltransferase" evidence="4">
    <location>
        <begin position="88"/>
        <end position="179"/>
    </location>
</feature>
<dbReference type="AlphaFoldDB" id="A0A255YWY4"/>
<feature type="region of interest" description="Disordered" evidence="3">
    <location>
        <begin position="1"/>
        <end position="23"/>
    </location>
</feature>
<name>A0A255YWY4_9PROT</name>
<evidence type="ECO:0000256" key="2">
    <source>
        <dbReference type="ARBA" id="ARBA00022679"/>
    </source>
</evidence>
<dbReference type="EMBL" id="NOXU01000030">
    <property type="protein sequence ID" value="OYQ33689.1"/>
    <property type="molecule type" value="Genomic_DNA"/>
</dbReference>
<dbReference type="SUPFAM" id="SSF53335">
    <property type="entry name" value="S-adenosyl-L-methionine-dependent methyltransferases"/>
    <property type="match status" value="1"/>
</dbReference>
<dbReference type="InterPro" id="IPR041698">
    <property type="entry name" value="Methyltransf_25"/>
</dbReference>
<keyword evidence="6" id="KW-1185">Reference proteome</keyword>
<evidence type="ECO:0000313" key="6">
    <source>
        <dbReference type="Proteomes" id="UP000216998"/>
    </source>
</evidence>
<dbReference type="InterPro" id="IPR029063">
    <property type="entry name" value="SAM-dependent_MTases_sf"/>
</dbReference>
<dbReference type="PANTHER" id="PTHR43861">
    <property type="entry name" value="TRANS-ACONITATE 2-METHYLTRANSFERASE-RELATED"/>
    <property type="match status" value="1"/>
</dbReference>
<organism evidence="5 6">
    <name type="scientific">Niveispirillum lacus</name>
    <dbReference type="NCBI Taxonomy" id="1981099"/>
    <lineage>
        <taxon>Bacteria</taxon>
        <taxon>Pseudomonadati</taxon>
        <taxon>Pseudomonadota</taxon>
        <taxon>Alphaproteobacteria</taxon>
        <taxon>Rhodospirillales</taxon>
        <taxon>Azospirillaceae</taxon>
        <taxon>Niveispirillum</taxon>
    </lineage>
</organism>
<dbReference type="OrthoDB" id="7348755at2"/>
<evidence type="ECO:0000259" key="4">
    <source>
        <dbReference type="Pfam" id="PF13649"/>
    </source>
</evidence>
<protein>
    <recommendedName>
        <fullName evidence="4">Methyltransferase domain-containing protein</fullName>
    </recommendedName>
</protein>
<comment type="caution">
    <text evidence="5">The sequence shown here is derived from an EMBL/GenBank/DDBJ whole genome shotgun (WGS) entry which is preliminary data.</text>
</comment>
<reference evidence="5 6" key="1">
    <citation type="submission" date="2017-07" db="EMBL/GenBank/DDBJ databases">
        <title>Niveispirillum cyanobacteriorum sp. nov., isolated from cyanobacterial aggregates in a eutrophic lake.</title>
        <authorList>
            <person name="Cai H."/>
        </authorList>
    </citation>
    <scope>NUCLEOTIDE SEQUENCE [LARGE SCALE GENOMIC DNA]</scope>
    <source>
        <strain evidence="6">TH1-14</strain>
    </source>
</reference>
<evidence type="ECO:0000256" key="3">
    <source>
        <dbReference type="SAM" id="MobiDB-lite"/>
    </source>
</evidence>
<dbReference type="GO" id="GO:0032259">
    <property type="term" value="P:methylation"/>
    <property type="evidence" value="ECO:0007669"/>
    <property type="project" value="UniProtKB-KW"/>
</dbReference>
<keyword evidence="1" id="KW-0489">Methyltransferase</keyword>
<dbReference type="PANTHER" id="PTHR43861:SF1">
    <property type="entry name" value="TRANS-ACONITATE 2-METHYLTRANSFERASE"/>
    <property type="match status" value="1"/>
</dbReference>
<sequence>METAPPFRRTSGPHPLATTPPDPVCPLYPVEAETDGGHPVTGRVTANPTLAHYQAHAAHYADLLADHDSATARHRFLAQVGGTALRLLDLGCGGGRDLIGFRDAGAEVIGADGSAALALIAAERTGCSVEVVDLLSTDPVPWEAAAFDGVWAHHLFFHLPSAALPFVLSRLHGWLRPGGVFYACDPVGDGLEGMAPDGRYLAFRRPQSWKAAVKAAGFCLIDEWRRPEGQPRYQQNWLATLWRVPT</sequence>
<dbReference type="Gene3D" id="3.40.50.150">
    <property type="entry name" value="Vaccinia Virus protein VP39"/>
    <property type="match status" value="1"/>
</dbReference>
<gene>
    <name evidence="5" type="ORF">CHU95_15145</name>
</gene>
<keyword evidence="2" id="KW-0808">Transferase</keyword>
<evidence type="ECO:0000256" key="1">
    <source>
        <dbReference type="ARBA" id="ARBA00022603"/>
    </source>
</evidence>
<proteinExistence type="predicted"/>
<dbReference type="GO" id="GO:0008168">
    <property type="term" value="F:methyltransferase activity"/>
    <property type="evidence" value="ECO:0007669"/>
    <property type="project" value="UniProtKB-KW"/>
</dbReference>
<accession>A0A255YWY4</accession>
<dbReference type="Pfam" id="PF13649">
    <property type="entry name" value="Methyltransf_25"/>
    <property type="match status" value="1"/>
</dbReference>
<evidence type="ECO:0000313" key="5">
    <source>
        <dbReference type="EMBL" id="OYQ33689.1"/>
    </source>
</evidence>